<evidence type="ECO:0000313" key="2">
    <source>
        <dbReference type="Proteomes" id="UP000054928"/>
    </source>
</evidence>
<dbReference type="GeneID" id="36408783"/>
<dbReference type="EMBL" id="CCYD01000667">
    <property type="protein sequence ID" value="CEG43536.1"/>
    <property type="molecule type" value="Genomic_DNA"/>
</dbReference>
<dbReference type="AlphaFoldDB" id="A0A0P1AQL1"/>
<name>A0A0P1AQL1_PLAHL</name>
<dbReference type="RefSeq" id="XP_024579905.1">
    <property type="nucleotide sequence ID" value="XM_024729538.1"/>
</dbReference>
<keyword evidence="2" id="KW-1185">Reference proteome</keyword>
<organism evidence="1 2">
    <name type="scientific">Plasmopara halstedii</name>
    <name type="common">Downy mildew of sunflower</name>
    <dbReference type="NCBI Taxonomy" id="4781"/>
    <lineage>
        <taxon>Eukaryota</taxon>
        <taxon>Sar</taxon>
        <taxon>Stramenopiles</taxon>
        <taxon>Oomycota</taxon>
        <taxon>Peronosporomycetes</taxon>
        <taxon>Peronosporales</taxon>
        <taxon>Peronosporaceae</taxon>
        <taxon>Plasmopara</taxon>
    </lineage>
</organism>
<protein>
    <submittedName>
        <fullName evidence="1">Uncharacterized protein</fullName>
    </submittedName>
</protein>
<reference evidence="2" key="1">
    <citation type="submission" date="2014-09" db="EMBL/GenBank/DDBJ databases">
        <authorList>
            <person name="Sharma Rahul"/>
            <person name="Thines Marco"/>
        </authorList>
    </citation>
    <scope>NUCLEOTIDE SEQUENCE [LARGE SCALE GENOMIC DNA]</scope>
</reference>
<dbReference type="Proteomes" id="UP000054928">
    <property type="component" value="Unassembled WGS sequence"/>
</dbReference>
<sequence length="56" mass="6366">MAMNFASYTQSFFARAIIKEKVVLKNAHRDGISVLKYYINEKSGKIRLKAVAALFL</sequence>
<evidence type="ECO:0000313" key="1">
    <source>
        <dbReference type="EMBL" id="CEG43536.1"/>
    </source>
</evidence>
<accession>A0A0P1AQL1</accession>
<proteinExistence type="predicted"/>